<feature type="domain" description="Glycosyltransferase 2-like" evidence="1">
    <location>
        <begin position="2"/>
        <end position="147"/>
    </location>
</feature>
<dbReference type="SUPFAM" id="SSF53448">
    <property type="entry name" value="Nucleotide-diphospho-sugar transferases"/>
    <property type="match status" value="1"/>
</dbReference>
<proteinExistence type="predicted"/>
<gene>
    <name evidence="2" type="ORF">PBAT_20725</name>
</gene>
<comment type="caution">
    <text evidence="2">The sequence shown here is derived from an EMBL/GenBank/DDBJ whole genome shotgun (WGS) entry which is preliminary data.</text>
</comment>
<evidence type="ECO:0000313" key="2">
    <source>
        <dbReference type="EMBL" id="OAB41853.1"/>
    </source>
</evidence>
<sequence length="290" mass="33556">MKSLLSQVDIELHIVIRDDGSTDGTMMKLKKYKEEYPNLICIYEKENIGVVGSFFDLISRSSAGYDYYAFCDQDDVWNNNKLISGILLINQMQQGQPLMYCSTTQMVDEHLAPLSIWPSPPQHLLSPYNALIENVCVGCTMLINQEAMNLVKSNLPYNLKNVIMHDWWIYLVVSAFGEIVFDPEPSILYRQHQSNALGGLSDGWISKWRKRSLRFLNGQNHYILSNQAKEFMSVYIHFMTNKQCDDIDEILKTQQQSLFKRVAYTLKTPFYRQSTIDNIVFKMVYIAGKL</sequence>
<protein>
    <submittedName>
        <fullName evidence="2">Glycosyl transferase</fullName>
    </submittedName>
</protein>
<keyword evidence="2" id="KW-0808">Transferase</keyword>
<dbReference type="Proteomes" id="UP000077355">
    <property type="component" value="Unassembled WGS sequence"/>
</dbReference>
<reference evidence="2 3" key="1">
    <citation type="submission" date="2016-03" db="EMBL/GenBank/DDBJ databases">
        <title>Draft genome sequence of Paenibacillus antarcticus CECT 5836.</title>
        <authorList>
            <person name="Shin S.-K."/>
            <person name="Yi H."/>
        </authorList>
    </citation>
    <scope>NUCLEOTIDE SEQUENCE [LARGE SCALE GENOMIC DNA]</scope>
    <source>
        <strain evidence="2 3">CECT 5836</strain>
    </source>
</reference>
<organism evidence="2 3">
    <name type="scientific">Paenibacillus antarcticus</name>
    <dbReference type="NCBI Taxonomy" id="253703"/>
    <lineage>
        <taxon>Bacteria</taxon>
        <taxon>Bacillati</taxon>
        <taxon>Bacillota</taxon>
        <taxon>Bacilli</taxon>
        <taxon>Bacillales</taxon>
        <taxon>Paenibacillaceae</taxon>
        <taxon>Paenibacillus</taxon>
    </lineage>
</organism>
<dbReference type="GO" id="GO:0016740">
    <property type="term" value="F:transferase activity"/>
    <property type="evidence" value="ECO:0007669"/>
    <property type="project" value="UniProtKB-KW"/>
</dbReference>
<dbReference type="Pfam" id="PF00535">
    <property type="entry name" value="Glycos_transf_2"/>
    <property type="match status" value="1"/>
</dbReference>
<dbReference type="InterPro" id="IPR029044">
    <property type="entry name" value="Nucleotide-diphossugar_trans"/>
</dbReference>
<dbReference type="Gene3D" id="3.90.550.10">
    <property type="entry name" value="Spore Coat Polysaccharide Biosynthesis Protein SpsA, Chain A"/>
    <property type="match status" value="1"/>
</dbReference>
<evidence type="ECO:0000313" key="3">
    <source>
        <dbReference type="Proteomes" id="UP000077355"/>
    </source>
</evidence>
<dbReference type="InterPro" id="IPR001173">
    <property type="entry name" value="Glyco_trans_2-like"/>
</dbReference>
<accession>A0A162MBX1</accession>
<keyword evidence="3" id="KW-1185">Reference proteome</keyword>
<name>A0A162MBX1_9BACL</name>
<evidence type="ECO:0000259" key="1">
    <source>
        <dbReference type="Pfam" id="PF00535"/>
    </source>
</evidence>
<dbReference type="EMBL" id="LVJI01000044">
    <property type="protein sequence ID" value="OAB41853.1"/>
    <property type="molecule type" value="Genomic_DNA"/>
</dbReference>
<dbReference type="AlphaFoldDB" id="A0A162MBX1"/>